<dbReference type="GO" id="GO:0060090">
    <property type="term" value="F:molecular adaptor activity"/>
    <property type="evidence" value="ECO:0007669"/>
    <property type="project" value="TreeGrafter"/>
</dbReference>
<dbReference type="InterPro" id="IPR036872">
    <property type="entry name" value="CH_dom_sf"/>
</dbReference>
<feature type="compositionally biased region" description="Polar residues" evidence="8">
    <location>
        <begin position="2407"/>
        <end position="2416"/>
    </location>
</feature>
<dbReference type="SMART" id="SM01051">
    <property type="entry name" value="CAMSAP_CKK"/>
    <property type="match status" value="1"/>
</dbReference>
<feature type="coiled-coil region" evidence="7">
    <location>
        <begin position="2169"/>
        <end position="2200"/>
    </location>
</feature>
<dbReference type="SUPFAM" id="SSF47576">
    <property type="entry name" value="Calponin-homology domain, CH-domain"/>
    <property type="match status" value="1"/>
</dbReference>
<feature type="compositionally biased region" description="Basic residues" evidence="8">
    <location>
        <begin position="1093"/>
        <end position="1104"/>
    </location>
</feature>
<evidence type="ECO:0000259" key="9">
    <source>
        <dbReference type="PROSITE" id="PS50021"/>
    </source>
</evidence>
<feature type="region of interest" description="Disordered" evidence="8">
    <location>
        <begin position="2388"/>
        <end position="2454"/>
    </location>
</feature>
<accession>A0A556TU63</accession>
<dbReference type="GO" id="GO:1903358">
    <property type="term" value="P:regulation of Golgi organization"/>
    <property type="evidence" value="ECO:0007669"/>
    <property type="project" value="TreeGrafter"/>
</dbReference>
<dbReference type="InterPro" id="IPR052593">
    <property type="entry name" value="MT-associated_AKAP9-binding"/>
</dbReference>
<feature type="region of interest" description="Disordered" evidence="8">
    <location>
        <begin position="1501"/>
        <end position="1533"/>
    </location>
</feature>
<feature type="region of interest" description="Disordered" evidence="8">
    <location>
        <begin position="3017"/>
        <end position="3113"/>
    </location>
</feature>
<dbReference type="InterPro" id="IPR012943">
    <property type="entry name" value="Cnn_1N"/>
</dbReference>
<feature type="region of interest" description="Disordered" evidence="8">
    <location>
        <begin position="1857"/>
        <end position="1876"/>
    </location>
</feature>
<keyword evidence="3 6" id="KW-0493">Microtubule</keyword>
<feature type="compositionally biased region" description="Basic and acidic residues" evidence="8">
    <location>
        <begin position="872"/>
        <end position="883"/>
    </location>
</feature>
<feature type="compositionally biased region" description="Low complexity" evidence="8">
    <location>
        <begin position="604"/>
        <end position="618"/>
    </location>
</feature>
<dbReference type="SUPFAM" id="SSF50346">
    <property type="entry name" value="PRC-barrel domain"/>
    <property type="match status" value="1"/>
</dbReference>
<keyword evidence="12" id="KW-1185">Reference proteome</keyword>
<dbReference type="Gene3D" id="1.10.418.10">
    <property type="entry name" value="Calponin-like domain"/>
    <property type="match status" value="1"/>
</dbReference>
<dbReference type="InterPro" id="IPR038209">
    <property type="entry name" value="CKK_dom_sf"/>
</dbReference>
<feature type="compositionally biased region" description="Polar residues" evidence="8">
    <location>
        <begin position="3419"/>
        <end position="3428"/>
    </location>
</feature>
<feature type="coiled-coil region" evidence="7">
    <location>
        <begin position="2754"/>
        <end position="2792"/>
    </location>
</feature>
<dbReference type="InterPro" id="IPR011033">
    <property type="entry name" value="PRC_barrel-like_sf"/>
</dbReference>
<feature type="compositionally biased region" description="Basic and acidic residues" evidence="8">
    <location>
        <begin position="1520"/>
        <end position="1533"/>
    </location>
</feature>
<evidence type="ECO:0000313" key="12">
    <source>
        <dbReference type="Proteomes" id="UP000319801"/>
    </source>
</evidence>
<feature type="compositionally biased region" description="Polar residues" evidence="8">
    <location>
        <begin position="853"/>
        <end position="868"/>
    </location>
</feature>
<feature type="region of interest" description="Disordered" evidence="8">
    <location>
        <begin position="2480"/>
        <end position="2600"/>
    </location>
</feature>
<dbReference type="FunFam" id="3.10.20.360:FF:000001">
    <property type="entry name" value="Calmodulin-regulated spectrin-associated protein 3 isoform 2"/>
    <property type="match status" value="1"/>
</dbReference>
<keyword evidence="4 7" id="KW-0175">Coiled coil</keyword>
<gene>
    <name evidence="11" type="ORF">Baya_3005</name>
</gene>
<dbReference type="Pfam" id="PF08683">
    <property type="entry name" value="CAMSAP_CKK"/>
    <property type="match status" value="1"/>
</dbReference>
<keyword evidence="2" id="KW-0963">Cytoplasm</keyword>
<feature type="compositionally biased region" description="Polar residues" evidence="8">
    <location>
        <begin position="633"/>
        <end position="651"/>
    </location>
</feature>
<dbReference type="GO" id="GO:0005794">
    <property type="term" value="C:Golgi apparatus"/>
    <property type="evidence" value="ECO:0007669"/>
    <property type="project" value="TreeGrafter"/>
</dbReference>
<feature type="compositionally biased region" description="Basic and acidic residues" evidence="8">
    <location>
        <begin position="3174"/>
        <end position="3185"/>
    </location>
</feature>
<feature type="compositionally biased region" description="Low complexity" evidence="8">
    <location>
        <begin position="3094"/>
        <end position="3108"/>
    </location>
</feature>
<feature type="region of interest" description="Disordered" evidence="8">
    <location>
        <begin position="1027"/>
        <end position="1067"/>
    </location>
</feature>
<dbReference type="PROSITE" id="PS51508">
    <property type="entry name" value="CKK"/>
    <property type="match status" value="1"/>
</dbReference>
<feature type="compositionally biased region" description="Polar residues" evidence="8">
    <location>
        <begin position="1105"/>
        <end position="1115"/>
    </location>
</feature>
<feature type="coiled-coil region" evidence="7">
    <location>
        <begin position="3429"/>
        <end position="3528"/>
    </location>
</feature>
<feature type="compositionally biased region" description="Basic and acidic residues" evidence="8">
    <location>
        <begin position="2006"/>
        <end position="2024"/>
    </location>
</feature>
<dbReference type="EMBL" id="VCAZ01000019">
    <property type="protein sequence ID" value="TSK72021.1"/>
    <property type="molecule type" value="Genomic_DNA"/>
</dbReference>
<name>A0A556TU63_BAGYA</name>
<dbReference type="GO" id="GO:0090063">
    <property type="term" value="P:positive regulation of microtubule nucleation"/>
    <property type="evidence" value="ECO:0007669"/>
    <property type="project" value="TreeGrafter"/>
</dbReference>
<feature type="compositionally biased region" description="Polar residues" evidence="8">
    <location>
        <begin position="3082"/>
        <end position="3093"/>
    </location>
</feature>
<evidence type="ECO:0000256" key="5">
    <source>
        <dbReference type="ARBA" id="ARBA00023212"/>
    </source>
</evidence>
<dbReference type="GO" id="GO:0030507">
    <property type="term" value="F:spectrin binding"/>
    <property type="evidence" value="ECO:0007669"/>
    <property type="project" value="InterPro"/>
</dbReference>
<keyword evidence="5" id="KW-0206">Cytoskeleton</keyword>
<feature type="region of interest" description="Disordered" evidence="8">
    <location>
        <begin position="2277"/>
        <end position="2350"/>
    </location>
</feature>
<comment type="domain">
    <text evidence="6">The CKK domain binds microtubules.</text>
</comment>
<feature type="coiled-coil region" evidence="7">
    <location>
        <begin position="2988"/>
        <end position="3015"/>
    </location>
</feature>
<feature type="compositionally biased region" description="Basic and acidic residues" evidence="8">
    <location>
        <begin position="1501"/>
        <end position="1513"/>
    </location>
</feature>
<dbReference type="PROSITE" id="PS50021">
    <property type="entry name" value="CH"/>
    <property type="match status" value="1"/>
</dbReference>
<feature type="compositionally biased region" description="Basic and acidic residues" evidence="8">
    <location>
        <begin position="936"/>
        <end position="975"/>
    </location>
</feature>
<dbReference type="PANTHER" id="PTHR46501">
    <property type="entry name" value="MYOMEGALIN"/>
    <property type="match status" value="1"/>
</dbReference>
<feature type="compositionally biased region" description="Polar residues" evidence="8">
    <location>
        <begin position="1867"/>
        <end position="1876"/>
    </location>
</feature>
<dbReference type="GO" id="GO:0005516">
    <property type="term" value="F:calmodulin binding"/>
    <property type="evidence" value="ECO:0007669"/>
    <property type="project" value="InterPro"/>
</dbReference>
<evidence type="ECO:0000256" key="3">
    <source>
        <dbReference type="ARBA" id="ARBA00022701"/>
    </source>
</evidence>
<feature type="compositionally biased region" description="Basic and acidic residues" evidence="8">
    <location>
        <begin position="1028"/>
        <end position="1067"/>
    </location>
</feature>
<dbReference type="Pfam" id="PF07989">
    <property type="entry name" value="Cnn_1N"/>
    <property type="match status" value="1"/>
</dbReference>
<evidence type="ECO:0000256" key="4">
    <source>
        <dbReference type="ARBA" id="ARBA00023054"/>
    </source>
</evidence>
<dbReference type="InterPro" id="IPR058042">
    <property type="entry name" value="CAMSAP_N"/>
</dbReference>
<feature type="region of interest" description="Disordered" evidence="8">
    <location>
        <begin position="593"/>
        <end position="654"/>
    </location>
</feature>
<feature type="compositionally biased region" description="Polar residues" evidence="8">
    <location>
        <begin position="2334"/>
        <end position="2345"/>
    </location>
</feature>
<dbReference type="InterPro" id="IPR014797">
    <property type="entry name" value="CKK_CAMSAP"/>
</dbReference>
<organism evidence="11 12">
    <name type="scientific">Bagarius yarrelli</name>
    <name type="common">Goonch</name>
    <name type="synonym">Bagrus yarrelli</name>
    <dbReference type="NCBI Taxonomy" id="175774"/>
    <lineage>
        <taxon>Eukaryota</taxon>
        <taxon>Metazoa</taxon>
        <taxon>Chordata</taxon>
        <taxon>Craniata</taxon>
        <taxon>Vertebrata</taxon>
        <taxon>Euteleostomi</taxon>
        <taxon>Actinopterygii</taxon>
        <taxon>Neopterygii</taxon>
        <taxon>Teleostei</taxon>
        <taxon>Ostariophysi</taxon>
        <taxon>Siluriformes</taxon>
        <taxon>Sisoridae</taxon>
        <taxon>Sisorinae</taxon>
        <taxon>Bagarius</taxon>
    </lineage>
</organism>
<sequence length="3693" mass="417322">MDADGGDGGLEIKIGSPELYDSARAKIDANLRWLFAKAYGEDYVPDDLRDPFYVDQYGVEHIKPPVLELLLSAELYSRVCAFLSLGEQSTTRHTHLSVLQLLARQSIHVLESDGTPVTHHDLISSPIRMVRYRRDHVSSRILPHLPVVEDLMKDLSDGVALLTVIHYYCPEYMRIDDICLKDVLSLADSVYNIQLLREFSNEYLNRCMYLRTEDLLYAPAVLKHNVMVYVAELFWWFEVMRPDFVKPKDLHDIKEVRTIAQPKSSHSHMTISNFAKRGFMSTSPSVDSLATGAVSDTCIRYFRPLEESGSVNKANATYSLHTLKQRQQNPVQEDEIAEFRNRSSSLSRMDGYSPGSRLAWMERRHRPISQLEMEWERVGGDNISLVRTISKDSLASNVISVTPRHHVNGQPSPDAAHSIDGEEREEELVAIMGAGGMAGFREAQPESFFLEPLQPAVLRPNKEKITVVSKREESGEGQIFRRRGGHSPTNHTVINQSFITVDPVEPENTNSVQSGGFFLHGHCELPKHGKHEWVGGESESEIEDEEKEDDFEEKVQESALLYQAVKLKCPAQSQEDDESAKLCEDVRVCEHGDKDGTGSPCPGSFSQVSSTSSRMTSFAERRMHHSNVHDGYSSASSSHATTPDGSDSGTLSPDVKEGVVSDLVHLRLQLEDKRRAIEAQKKKMEVLAARQRLHLGKAAFLNVVRKGRSDTLPRPVKQELVALREKELAKDDTCTEVLKAKRRQTDQTPDKEFRLVGENLAPSAAIAGLEEDNQMGEGAEEEEVCEDLDLSDCSRSIELLNDAIGAIQQQMMQLSVQQELLIKQTLKSPSQEYAKKSPSPEPKPRCAMQFVEMSTATRRPPKLSSSRSIRNKPSELKLSKENSTRTGLKVSARTPATDPRTPSDSRTSPAETDEKDTPKAIGRNSGRGVARNTTFRLHDSGNQRTEGLELPKLESPAGEEKSGSEKETIVDPCEEKKAQLIEVPLSDLTDTPESAEQKSGLGFFFKDDQKAADELAKKRAAFLLKQQKKAEEARLRKQQLEAESELKRDETRRKAEEERMRKEEEKARRELIKQEYLRRKQQELMEEQGMAKPRPHRRRPRNKSLNRGQSGTTTPVRLCAAPSGSSLSLASAATEADSVTSGGGSQSAKSNKLIIQNAIAHCCLAGKVNEAQKNAVLEEIERCEVNHLMILFRDAGCQFRALYAFMPDTEELTKLSGTGPRAITRKMIDTLFKYSSDRKQFTVIPAKTVSASVDAITIHNHLWQLKPMHYDQRYEGSAKAHYKGTRHIRRDFRIHRPSDYCAVTVILVPARVTASSAVITNNTQFTETGTSMFPGQKMSPSKAMTMKDYENQITALKKENFNLKLRIYFLEERVQQKCDDSTEEIYKTSLRCAEDEVEKMASIAEQEKLRSIKLEKELEAVCQSGPLHDADSARGPDHKLQQALQEKERLINQLRESIKKQDALIGELQERDQDQPIREQMLQLNKLIGEKDAEVQALKEELDRERGKAEKESQILSGQLEERESELAGEKKNALKRDKTIQGLSILLKEKERQVDELYGNLEEKERTLTKAREALHKAQLQKYQGGEEQQALLQSQNAELSRLQAECHSSLLELQRLQRALSSRDAQLELLQQDKVQLENELELLQQHKRKGDKTINDLQNQLKKLSGELAERENLLEHQRLAQQEETRTTEQKLQSTIQQLTTNITKKEQQLQEYMSMMQHLEQNQASAGSDVMLAKLREKLREKEKALEKALDEKFVAVEEKENEIHLLQLSMREKDRDLERLNHLLTHNEETVNSFDALLKEKDMELQQLLNSFKNLQRSKQESEENLQRALREKDSIIQQLQYALQLKTKDTEDGTTTGLTQSDSQEYNSAEQMSQRLKVTEAMLIEEVKHRERLVCENQTVVDNLLATISSKDQLLKESAERHSQALGDQTAELQDLRRQLADTERRLSNGQNLSAGLKEKDVLINKLLDHTPERDLEVSPPQVVELRQTINILQQRLEEKEDELSQRRSEENSEKLRAANKKPVMSLAELQSSVSELEGRLEGQTANVESLKSIISTKDEIITELQQHLSEMGLRRSTVDHHSQAAEELSFRSLPQRERTVIGGDRQQQQETLSLGDLCSEQAELNHILREEQQLYTKLIHAVKEQDSVQQLQSLQLELSSVTLLRQQLEDGVRNNNKLREQLHQEIQRVNQREGVDPAELKSMRDALEDAQRWNASLQARLGQIQSRGGGVGQANDTGEGQEEELQQLSIEQLRLKVSELQAKNAELQKQLAQPERDVMSNSEREPQGQRDLIGFSPPCTKTADDSLEVQRRMASSPSLLSEKDNGSVSYSPGQQSENEQEELAALLRDCGAESISQLREQVNKLRSEMSKLGVLLKEETVAESKESTESSGENDSHTNLHQTVQTLRSEARSHRKIVRLLKEQLLRDRKPKTGGEPGLDSERVDSMTRKMERLRKEHEATQRHAAILEERLKEVQSRERNEDREQEEKDSKKKGRQEHSKKLRHAAYSKSRLPVAIRPAKPKDRHRMTHHDPEKSPEPLSTSDSEQLSSKSEGSCGAVLQRSSENSFKTLRGSESRQNREVRKKSKNVSDIPQSELLSQLELLNQECQEKTELISQLQLQMQNWEKLQAELQEKERLNSQYLEALHAAESTIAYLTACNLDSESGLGQPKPGSDSSLQQQCSELQRAVQEKDQVSIQLLECLNKAEAAMASLTSANLPESFFSAQKDPHALSERFDFLLSQIKTLQEQKNACTSKELQQNRLNAELQEKLRAAEETITKLSAQDDTTTGQKLIYSHSCTSPQKEMVDEYEEGQQRLAASFSECIFAVEQAVGSLAEYGLRSDRLLHGVETSTNAELEQNLDRLQKVLLERDRFWNSISTDISHSTIVGPFHQPVHHNLQILDAAQQKTSTPISQEQQGQQKISETCDPDRSGSQHLNLYKNLTLLVQIFKQHALKVRELEEALKVKPGQDLKANREDVVKSLQKALKENQKMCQKLEKKLASAQSIIALQNSSRKDKDSERHKAPCSEQEDKGVQVDAQDLGYETSGKSETDVEKEEGSTTDGGVCLDPGVSGFTSADNLNTTASSPSYPSSPDLSSPRPSDPSHELLQLRSLVKHQHKVIAQLQQLLPKNCLTAEVLTCNPASCEEEEEDRTALKARLFQLTPEPEKEQTIDRSNESASPSRMESLVQSQARELCELREQIRVSRTLGAGQRRQLLELRGALEELMAPNDGQSALSPTIRKHLDQSLSLLDKLEQADSCVEKAELPGLELFQRKLVWLLEEQQWLRNQLEHDRGQHQLQVAYLCRQNQNLALATQQHVHLLTAELQEKETLIQQLKNRLFGKVSGTQQGFESETSDRSSNDGNVSVQGSLNDLHTRTTRGATEGLKSSSGESAPDSESHPSSVCVAAGSTGSQGEEGSVFTLQRDNSRLQEQLKKSEELNATLRSELDLTHSILTHTQNKQKENDSLRKTLARRTAKLELSRKEYEERGGSESSDVDLKELLGEVRSLRLQLEKSIQTNTALRHKLEQQLLTQSDPPSTININYLLSQTDDGGKSEMLRQHSHTDPSSAAYGHRLWADRHGQHVLGLVEDYSALSKQIREAKRITSAMDTQLQDRNVLRSEITQLKSRLSQQERMLTGAVKRLRSTNQLKEGMERIIIEQLSLTHGVLKKARGNLEEIPLNAQ</sequence>
<feature type="compositionally biased region" description="Basic and acidic residues" evidence="8">
    <location>
        <begin position="2388"/>
        <end position="2406"/>
    </location>
</feature>
<evidence type="ECO:0000256" key="7">
    <source>
        <dbReference type="SAM" id="Coils"/>
    </source>
</evidence>
<comment type="caution">
    <text evidence="11">The sequence shown here is derived from an EMBL/GenBank/DDBJ whole genome shotgun (WGS) entry which is preliminary data.</text>
</comment>
<feature type="region of interest" description="Disordered" evidence="8">
    <location>
        <begin position="853"/>
        <end position="975"/>
    </location>
</feature>
<evidence type="ECO:0000259" key="10">
    <source>
        <dbReference type="PROSITE" id="PS51508"/>
    </source>
</evidence>
<feature type="compositionally biased region" description="Polar residues" evidence="8">
    <location>
        <begin position="2547"/>
        <end position="2561"/>
    </location>
</feature>
<feature type="compositionally biased region" description="Basic and acidic residues" evidence="8">
    <location>
        <begin position="3056"/>
        <end position="3067"/>
    </location>
</feature>
<dbReference type="GO" id="GO:0005813">
    <property type="term" value="C:centrosome"/>
    <property type="evidence" value="ECO:0007669"/>
    <property type="project" value="TreeGrafter"/>
</dbReference>
<dbReference type="Proteomes" id="UP000319801">
    <property type="component" value="Unassembled WGS sequence"/>
</dbReference>
<feature type="compositionally biased region" description="Basic and acidic residues" evidence="8">
    <location>
        <begin position="2282"/>
        <end position="2296"/>
    </location>
</feature>
<proteinExistence type="inferred from homology"/>
<feature type="coiled-coil region" evidence="7">
    <location>
        <begin position="1926"/>
        <end position="1960"/>
    </location>
</feature>
<dbReference type="PANTHER" id="PTHR46501:SF7">
    <property type="entry name" value="MYOMEGALIN ISOFORM X1"/>
    <property type="match status" value="1"/>
</dbReference>
<dbReference type="GO" id="GO:0007098">
    <property type="term" value="P:centrosome cycle"/>
    <property type="evidence" value="ECO:0007669"/>
    <property type="project" value="TreeGrafter"/>
</dbReference>
<evidence type="ECO:0000256" key="8">
    <source>
        <dbReference type="SAM" id="MobiDB-lite"/>
    </source>
</evidence>
<feature type="region of interest" description="Disordered" evidence="8">
    <location>
        <begin position="1083"/>
        <end position="1121"/>
    </location>
</feature>
<dbReference type="GO" id="GO:0005874">
    <property type="term" value="C:microtubule"/>
    <property type="evidence" value="ECO:0007669"/>
    <property type="project" value="UniProtKB-UniRule"/>
</dbReference>
<feature type="compositionally biased region" description="Basic and acidic residues" evidence="8">
    <location>
        <begin position="2428"/>
        <end position="2441"/>
    </location>
</feature>
<reference evidence="11 12" key="1">
    <citation type="journal article" date="2019" name="Genome Biol. Evol.">
        <title>Whole-Genome Sequencing of the Giant Devil Catfish, Bagarius yarrelli.</title>
        <authorList>
            <person name="Jiang W."/>
            <person name="Lv Y."/>
            <person name="Cheng L."/>
            <person name="Yang K."/>
            <person name="Chao B."/>
            <person name="Wang X."/>
            <person name="Li Y."/>
            <person name="Pan X."/>
            <person name="You X."/>
            <person name="Zhang Y."/>
            <person name="Yang J."/>
            <person name="Li J."/>
            <person name="Zhang X."/>
            <person name="Liu S."/>
            <person name="Sun C."/>
            <person name="Yang J."/>
            <person name="Shi Q."/>
        </authorList>
    </citation>
    <scope>NUCLEOTIDE SEQUENCE [LARGE SCALE GENOMIC DNA]</scope>
    <source>
        <strain evidence="11">JWS20170419001</strain>
        <tissue evidence="11">Muscle</tissue>
    </source>
</reference>
<dbReference type="Pfam" id="PF17095">
    <property type="entry name" value="CAMSAP_CC1"/>
    <property type="match status" value="1"/>
</dbReference>
<protein>
    <submittedName>
        <fullName evidence="11">Calmodulin-regulated spectrin-associated protein 1-B</fullName>
    </submittedName>
</protein>
<feature type="region of interest" description="Disordered" evidence="8">
    <location>
        <begin position="3174"/>
        <end position="3193"/>
    </location>
</feature>
<feature type="compositionally biased region" description="Basic residues" evidence="8">
    <location>
        <begin position="2500"/>
        <end position="2515"/>
    </location>
</feature>
<feature type="compositionally biased region" description="Basic and acidic residues" evidence="8">
    <location>
        <begin position="2310"/>
        <end position="2319"/>
    </location>
</feature>
<feature type="domain" description="CKK" evidence="10">
    <location>
        <begin position="1139"/>
        <end position="1273"/>
    </location>
</feature>
<feature type="compositionally biased region" description="Polar residues" evidence="8">
    <location>
        <begin position="3370"/>
        <end position="3382"/>
    </location>
</feature>
<feature type="coiled-coil region" evidence="7">
    <location>
        <begin position="2602"/>
        <end position="2660"/>
    </location>
</feature>
<feature type="coiled-coil region" evidence="7">
    <location>
        <begin position="663"/>
        <end position="690"/>
    </location>
</feature>
<feature type="compositionally biased region" description="Polar residues" evidence="8">
    <location>
        <begin position="2915"/>
        <end position="2932"/>
    </location>
</feature>
<dbReference type="GO" id="GO:0031175">
    <property type="term" value="P:neuron projection development"/>
    <property type="evidence" value="ECO:0007669"/>
    <property type="project" value="InterPro"/>
</dbReference>
<comment type="similarity">
    <text evidence="6">Belongs to the CAMSAP1 family.</text>
</comment>
<dbReference type="GO" id="GO:0008017">
    <property type="term" value="F:microtubule binding"/>
    <property type="evidence" value="ECO:0007669"/>
    <property type="project" value="InterPro"/>
</dbReference>
<evidence type="ECO:0000313" key="11">
    <source>
        <dbReference type="EMBL" id="TSK72021.1"/>
    </source>
</evidence>
<evidence type="ECO:0000256" key="6">
    <source>
        <dbReference type="PROSITE-ProRule" id="PRU00841"/>
    </source>
</evidence>
<feature type="region of interest" description="Disordered" evidence="8">
    <location>
        <begin position="2915"/>
        <end position="2939"/>
    </location>
</feature>
<feature type="compositionally biased region" description="Basic and acidic residues" evidence="8">
    <location>
        <begin position="2580"/>
        <end position="2589"/>
    </location>
</feature>
<evidence type="ECO:0000256" key="2">
    <source>
        <dbReference type="ARBA" id="ARBA00022490"/>
    </source>
</evidence>
<feature type="compositionally biased region" description="Basic and acidic residues" evidence="8">
    <location>
        <begin position="2480"/>
        <end position="2499"/>
    </location>
</feature>
<feature type="region of interest" description="Disordered" evidence="8">
    <location>
        <begin position="3356"/>
        <end position="3428"/>
    </location>
</feature>
<feature type="domain" description="Calponin-homology (CH)" evidence="9">
    <location>
        <begin position="123"/>
        <end position="238"/>
    </location>
</feature>
<comment type="subcellular location">
    <subcellularLocation>
        <location evidence="1">Cytoplasm</location>
        <location evidence="1">Cytoskeleton</location>
    </subcellularLocation>
</comment>
<dbReference type="Pfam" id="PF25532">
    <property type="entry name" value="CH_CAMSAP2_N"/>
    <property type="match status" value="1"/>
</dbReference>
<dbReference type="OrthoDB" id="10255000at2759"/>
<feature type="compositionally biased region" description="Basic and acidic residues" evidence="8">
    <location>
        <begin position="3022"/>
        <end position="3043"/>
    </location>
</feature>
<dbReference type="InterPro" id="IPR001715">
    <property type="entry name" value="CH_dom"/>
</dbReference>
<dbReference type="InterPro" id="IPR031372">
    <property type="entry name" value="CAMSAP_CC1"/>
</dbReference>
<feature type="region of interest" description="Disordered" evidence="8">
    <location>
        <begin position="2006"/>
        <end position="2027"/>
    </location>
</feature>
<feature type="compositionally biased region" description="Polar residues" evidence="8">
    <location>
        <begin position="900"/>
        <end position="910"/>
    </location>
</feature>
<feature type="region of interest" description="Disordered" evidence="8">
    <location>
        <begin position="2233"/>
        <end position="2253"/>
    </location>
</feature>
<evidence type="ECO:0000256" key="1">
    <source>
        <dbReference type="ARBA" id="ARBA00004245"/>
    </source>
</evidence>
<dbReference type="Gene3D" id="3.10.20.360">
    <property type="entry name" value="CKK domain"/>
    <property type="match status" value="1"/>
</dbReference>